<organism evidence="4 5">
    <name type="scientific">Arenimonas fontis</name>
    <dbReference type="NCBI Taxonomy" id="2608255"/>
    <lineage>
        <taxon>Bacteria</taxon>
        <taxon>Pseudomonadati</taxon>
        <taxon>Pseudomonadota</taxon>
        <taxon>Gammaproteobacteria</taxon>
        <taxon>Lysobacterales</taxon>
        <taxon>Lysobacteraceae</taxon>
        <taxon>Arenimonas</taxon>
    </lineage>
</organism>
<feature type="domain" description="NADPH-dependent FMN reductase-like" evidence="3">
    <location>
        <begin position="6"/>
        <end position="146"/>
    </location>
</feature>
<dbReference type="PANTHER" id="PTHR30543">
    <property type="entry name" value="CHROMATE REDUCTASE"/>
    <property type="match status" value="1"/>
</dbReference>
<dbReference type="GO" id="GO:0005829">
    <property type="term" value="C:cytosol"/>
    <property type="evidence" value="ECO:0007669"/>
    <property type="project" value="TreeGrafter"/>
</dbReference>
<reference evidence="4 5" key="2">
    <citation type="submission" date="2019-09" db="EMBL/GenBank/DDBJ databases">
        <authorList>
            <person name="Mazur A."/>
        </authorList>
    </citation>
    <scope>NUCLEOTIDE SEQUENCE [LARGE SCALE GENOMIC DNA]</scope>
    <source>
        <strain evidence="4 5">3729k</strain>
    </source>
</reference>
<sequence>MDKLDLAVIVGSNRRESINRRLARALVRLAGDRVQARFIRIDDLPIYNQDLEPGRTPEVHRFTAELARAEAILIVTPEHNRSIPAVLKNAIDWGSKPADRNVWRDKVVAITGASPGAIGTAVGQQHLRQVLGALGALVVGGEAYVSFKPDLVEADDRIAVEATREFLGQWLDRFLGVASRMRPLRAVA</sequence>
<keyword evidence="2" id="KW-0285">Flavoprotein</keyword>
<accession>A0A5B2Z7Z0</accession>
<gene>
    <name evidence="4" type="ORF">F0415_06275</name>
</gene>
<dbReference type="Pfam" id="PF03358">
    <property type="entry name" value="FMN_red"/>
    <property type="match status" value="1"/>
</dbReference>
<dbReference type="Proteomes" id="UP000322165">
    <property type="component" value="Unassembled WGS sequence"/>
</dbReference>
<proteinExistence type="predicted"/>
<dbReference type="InterPro" id="IPR029039">
    <property type="entry name" value="Flavoprotein-like_sf"/>
</dbReference>
<dbReference type="RefSeq" id="WP_149860357.1">
    <property type="nucleotide sequence ID" value="NZ_VUOD01000004.1"/>
</dbReference>
<evidence type="ECO:0000313" key="5">
    <source>
        <dbReference type="Proteomes" id="UP000322165"/>
    </source>
</evidence>
<dbReference type="InterPro" id="IPR050712">
    <property type="entry name" value="NAD(P)H-dep_reductase"/>
</dbReference>
<dbReference type="GO" id="GO:0016491">
    <property type="term" value="F:oxidoreductase activity"/>
    <property type="evidence" value="ECO:0007669"/>
    <property type="project" value="InterPro"/>
</dbReference>
<evidence type="ECO:0000256" key="2">
    <source>
        <dbReference type="ARBA" id="ARBA00022643"/>
    </source>
</evidence>
<keyword evidence="5" id="KW-1185">Reference proteome</keyword>
<dbReference type="AlphaFoldDB" id="A0A5B2Z7Z0"/>
<evidence type="ECO:0000256" key="1">
    <source>
        <dbReference type="ARBA" id="ARBA00001917"/>
    </source>
</evidence>
<protein>
    <submittedName>
        <fullName evidence="4">NAD(P)H-dependent oxidoreductase</fullName>
    </submittedName>
</protein>
<dbReference type="GO" id="GO:0010181">
    <property type="term" value="F:FMN binding"/>
    <property type="evidence" value="ECO:0007669"/>
    <property type="project" value="TreeGrafter"/>
</dbReference>
<evidence type="ECO:0000259" key="3">
    <source>
        <dbReference type="Pfam" id="PF03358"/>
    </source>
</evidence>
<dbReference type="InterPro" id="IPR005025">
    <property type="entry name" value="FMN_Rdtase-like_dom"/>
</dbReference>
<comment type="cofactor">
    <cofactor evidence="1">
        <name>FMN</name>
        <dbReference type="ChEBI" id="CHEBI:58210"/>
    </cofactor>
</comment>
<name>A0A5B2Z7Z0_9GAMM</name>
<dbReference type="Gene3D" id="3.40.50.360">
    <property type="match status" value="1"/>
</dbReference>
<reference evidence="4 5" key="1">
    <citation type="submission" date="2019-09" db="EMBL/GenBank/DDBJ databases">
        <title>Arenimonas chukotkensis sp. nov., a bacterium isolated from Chukotka hot spring, Arctic region, Russia.</title>
        <authorList>
            <person name="Zayulina K.S."/>
            <person name="Prokofeva M.I."/>
            <person name="Elcheninov A.G."/>
            <person name="Novikov A."/>
            <person name="Kochetkova T.V."/>
            <person name="Kublanov I.V."/>
        </authorList>
    </citation>
    <scope>NUCLEOTIDE SEQUENCE [LARGE SCALE GENOMIC DNA]</scope>
    <source>
        <strain evidence="4 5">3729k</strain>
    </source>
</reference>
<dbReference type="SUPFAM" id="SSF52218">
    <property type="entry name" value="Flavoproteins"/>
    <property type="match status" value="1"/>
</dbReference>
<comment type="caution">
    <text evidence="4">The sequence shown here is derived from an EMBL/GenBank/DDBJ whole genome shotgun (WGS) entry which is preliminary data.</text>
</comment>
<dbReference type="PANTHER" id="PTHR30543:SF21">
    <property type="entry name" value="NAD(P)H-DEPENDENT FMN REDUCTASE LOT6"/>
    <property type="match status" value="1"/>
</dbReference>
<dbReference type="EMBL" id="VUOD01000004">
    <property type="protein sequence ID" value="KAA2284858.1"/>
    <property type="molecule type" value="Genomic_DNA"/>
</dbReference>
<keyword evidence="2" id="KW-0288">FMN</keyword>
<evidence type="ECO:0000313" key="4">
    <source>
        <dbReference type="EMBL" id="KAA2284858.1"/>
    </source>
</evidence>